<keyword evidence="3" id="KW-0812">Transmembrane</keyword>
<name>A0A410X3V9_9BACL</name>
<dbReference type="Gene3D" id="1.20.1600.10">
    <property type="entry name" value="Outer membrane efflux proteins (OEP)"/>
    <property type="match status" value="2"/>
</dbReference>
<accession>A0A410X3V9</accession>
<dbReference type="InterPro" id="IPR051906">
    <property type="entry name" value="TolC-like"/>
</dbReference>
<evidence type="ECO:0000256" key="2">
    <source>
        <dbReference type="ARBA" id="ARBA00022452"/>
    </source>
</evidence>
<gene>
    <name evidence="7" type="ORF">M5X16_10470</name>
    <name evidence="8" type="ORF">PC41400_27890</name>
</gene>
<keyword evidence="10" id="KW-1185">Reference proteome</keyword>
<evidence type="ECO:0000313" key="10">
    <source>
        <dbReference type="Proteomes" id="UP001527202"/>
    </source>
</evidence>
<dbReference type="EMBL" id="JAMDMJ010000012">
    <property type="protein sequence ID" value="MCY9596197.1"/>
    <property type="molecule type" value="Genomic_DNA"/>
</dbReference>
<keyword evidence="6" id="KW-0732">Signal</keyword>
<reference evidence="8 9" key="1">
    <citation type="submission" date="2018-01" db="EMBL/GenBank/DDBJ databases">
        <title>The whole genome sequencing and assembly of Paenibacillus chitinolyticus KCCM 41400 strain.</title>
        <authorList>
            <person name="Kim J.-Y."/>
            <person name="Park M.-K."/>
            <person name="Lee Y.-J."/>
            <person name="Yi H."/>
            <person name="Bahn Y.-S."/>
            <person name="Kim J.F."/>
            <person name="Lee D.-W."/>
        </authorList>
    </citation>
    <scope>NUCLEOTIDE SEQUENCE [LARGE SCALE GENOMIC DNA]</scope>
    <source>
        <strain evidence="8 9">KCCM 41400</strain>
    </source>
</reference>
<dbReference type="Proteomes" id="UP001527202">
    <property type="component" value="Unassembled WGS sequence"/>
</dbReference>
<dbReference type="PANTHER" id="PTHR30026:SF20">
    <property type="entry name" value="OUTER MEMBRANE PROTEIN TOLC"/>
    <property type="match status" value="1"/>
</dbReference>
<dbReference type="RefSeq" id="WP_042235744.1">
    <property type="nucleotide sequence ID" value="NZ_CP026520.1"/>
</dbReference>
<evidence type="ECO:0000256" key="6">
    <source>
        <dbReference type="SAM" id="SignalP"/>
    </source>
</evidence>
<evidence type="ECO:0000256" key="5">
    <source>
        <dbReference type="ARBA" id="ARBA00023237"/>
    </source>
</evidence>
<dbReference type="GO" id="GO:0009279">
    <property type="term" value="C:cell outer membrane"/>
    <property type="evidence" value="ECO:0007669"/>
    <property type="project" value="UniProtKB-SubCell"/>
</dbReference>
<evidence type="ECO:0000256" key="1">
    <source>
        <dbReference type="ARBA" id="ARBA00004442"/>
    </source>
</evidence>
<dbReference type="SUPFAM" id="SSF56954">
    <property type="entry name" value="Outer membrane efflux proteins (OEP)"/>
    <property type="match status" value="1"/>
</dbReference>
<dbReference type="EMBL" id="CP026520">
    <property type="protein sequence ID" value="QAV21281.1"/>
    <property type="molecule type" value="Genomic_DNA"/>
</dbReference>
<dbReference type="PANTHER" id="PTHR30026">
    <property type="entry name" value="OUTER MEMBRANE PROTEIN TOLC"/>
    <property type="match status" value="1"/>
</dbReference>
<keyword evidence="5" id="KW-0998">Cell outer membrane</keyword>
<reference evidence="7 10" key="2">
    <citation type="submission" date="2022-05" db="EMBL/GenBank/DDBJ databases">
        <title>Genome Sequencing of Bee-Associated Microbes.</title>
        <authorList>
            <person name="Dunlap C."/>
        </authorList>
    </citation>
    <scope>NUCLEOTIDE SEQUENCE [LARGE SCALE GENOMIC DNA]</scope>
    <source>
        <strain evidence="7 10">NRRL B-23120</strain>
    </source>
</reference>
<keyword evidence="4" id="KW-0472">Membrane</keyword>
<dbReference type="AlphaFoldDB" id="A0A410X3V9"/>
<evidence type="ECO:0000313" key="9">
    <source>
        <dbReference type="Proteomes" id="UP000288943"/>
    </source>
</evidence>
<evidence type="ECO:0000256" key="3">
    <source>
        <dbReference type="ARBA" id="ARBA00022692"/>
    </source>
</evidence>
<evidence type="ECO:0000313" key="7">
    <source>
        <dbReference type="EMBL" id="MCY9596197.1"/>
    </source>
</evidence>
<keyword evidence="2" id="KW-1134">Transmembrane beta strand</keyword>
<feature type="signal peptide" evidence="6">
    <location>
        <begin position="1"/>
        <end position="23"/>
    </location>
</feature>
<dbReference type="GeneID" id="95378614"/>
<dbReference type="KEGG" id="pchi:PC41400_27890"/>
<evidence type="ECO:0000256" key="4">
    <source>
        <dbReference type="ARBA" id="ARBA00023136"/>
    </source>
</evidence>
<dbReference type="GO" id="GO:0015562">
    <property type="term" value="F:efflux transmembrane transporter activity"/>
    <property type="evidence" value="ECO:0007669"/>
    <property type="project" value="InterPro"/>
</dbReference>
<proteinExistence type="predicted"/>
<dbReference type="GO" id="GO:1990281">
    <property type="term" value="C:efflux pump complex"/>
    <property type="evidence" value="ECO:0007669"/>
    <property type="project" value="TreeGrafter"/>
</dbReference>
<organism evidence="8 9">
    <name type="scientific">Paenibacillus chitinolyticus</name>
    <dbReference type="NCBI Taxonomy" id="79263"/>
    <lineage>
        <taxon>Bacteria</taxon>
        <taxon>Bacillati</taxon>
        <taxon>Bacillota</taxon>
        <taxon>Bacilli</taxon>
        <taxon>Bacillales</taxon>
        <taxon>Paenibacillaceae</taxon>
        <taxon>Paenibacillus</taxon>
    </lineage>
</organism>
<comment type="subcellular location">
    <subcellularLocation>
        <location evidence="1">Cell outer membrane</location>
    </subcellularLocation>
</comment>
<sequence length="457" mass="51418">MKKIIATLTASAFVFGMMPAAWAADTHSPYYEIKDGNLVQLHATTDKPLNKDEIRLPALEKVSKLTLDTVLEWTLNNSYNMKLLYLKTAALGSKSSDLKNQSENLYGGSFEGYKLPASPQDYMTPEAMKKYQIDPTKATPDSFFWIGPVVETNTVLNKVIEGQGQMVNGINQILQAQREQMKTTSHQLDTDMWNNLLQTDEAIEGIKLQVTAQYVQLLGSKKQIALMHEYKGVAEKEMKRAQVLSDAGLASPEDVETARKAVNKIGDDIQTLENNYRLGLVQLCFDIGVEYTPDLLLEEPAAVSENVQPVVKKDTETLLANSFKLKMDHNGIDEAIWQQQNTVTKNTYGGQYQSVNTGIAYQKQEQTKAELVKKIYATYSDAENAYQIVLNEQRNLKDAQADVAKMKIRYENGFVSKHDFDKFSFKLQQAQTTLEGARLKYFALVRKAEAMDRGFIS</sequence>
<evidence type="ECO:0000313" key="8">
    <source>
        <dbReference type="EMBL" id="QAV21281.1"/>
    </source>
</evidence>
<feature type="chain" id="PRO_5019384154" evidence="6">
    <location>
        <begin position="24"/>
        <end position="457"/>
    </location>
</feature>
<dbReference type="OrthoDB" id="2542411at2"/>
<dbReference type="GO" id="GO:0015288">
    <property type="term" value="F:porin activity"/>
    <property type="evidence" value="ECO:0007669"/>
    <property type="project" value="TreeGrafter"/>
</dbReference>
<dbReference type="Proteomes" id="UP000288943">
    <property type="component" value="Chromosome"/>
</dbReference>
<protein>
    <submittedName>
        <fullName evidence="8">TolC family protein</fullName>
    </submittedName>
</protein>